<dbReference type="PANTHER" id="PTHR10621">
    <property type="entry name" value="UV EXCISION REPAIR PROTEIN RAD23"/>
    <property type="match status" value="1"/>
</dbReference>
<dbReference type="InParanoid" id="A2EJT6"/>
<dbReference type="GO" id="GO:0005654">
    <property type="term" value="C:nucleoplasm"/>
    <property type="evidence" value="ECO:0000318"/>
    <property type="project" value="GO_Central"/>
</dbReference>
<evidence type="ECO:0000313" key="4">
    <source>
        <dbReference type="Proteomes" id="UP000001542"/>
    </source>
</evidence>
<dbReference type="InterPro" id="IPR015940">
    <property type="entry name" value="UBA"/>
</dbReference>
<dbReference type="GO" id="GO:0043161">
    <property type="term" value="P:proteasome-mediated ubiquitin-dependent protein catabolic process"/>
    <property type="evidence" value="ECO:0000318"/>
    <property type="project" value="GO_Central"/>
</dbReference>
<dbReference type="InterPro" id="IPR000626">
    <property type="entry name" value="Ubiquitin-like_dom"/>
</dbReference>
<evidence type="ECO:0000313" key="3">
    <source>
        <dbReference type="EMBL" id="EAY07074.1"/>
    </source>
</evidence>
<feature type="domain" description="UBA" evidence="1">
    <location>
        <begin position="193"/>
        <end position="234"/>
    </location>
</feature>
<reference evidence="3" key="2">
    <citation type="journal article" date="2007" name="Science">
        <title>Draft genome sequence of the sexually transmitted pathogen Trichomonas vaginalis.</title>
        <authorList>
            <person name="Carlton J.M."/>
            <person name="Hirt R.P."/>
            <person name="Silva J.C."/>
            <person name="Delcher A.L."/>
            <person name="Schatz M."/>
            <person name="Zhao Q."/>
            <person name="Wortman J.R."/>
            <person name="Bidwell S.L."/>
            <person name="Alsmark U.C.M."/>
            <person name="Besteiro S."/>
            <person name="Sicheritz-Ponten T."/>
            <person name="Noel C.J."/>
            <person name="Dacks J.B."/>
            <person name="Foster P.G."/>
            <person name="Simillion C."/>
            <person name="Van de Peer Y."/>
            <person name="Miranda-Saavedra D."/>
            <person name="Barton G.J."/>
            <person name="Westrop G.D."/>
            <person name="Mueller S."/>
            <person name="Dessi D."/>
            <person name="Fiori P.L."/>
            <person name="Ren Q."/>
            <person name="Paulsen I."/>
            <person name="Zhang H."/>
            <person name="Bastida-Corcuera F.D."/>
            <person name="Simoes-Barbosa A."/>
            <person name="Brown M.T."/>
            <person name="Hayes R.D."/>
            <person name="Mukherjee M."/>
            <person name="Okumura C.Y."/>
            <person name="Schneider R."/>
            <person name="Smith A.J."/>
            <person name="Vanacova S."/>
            <person name="Villalvazo M."/>
            <person name="Haas B.J."/>
            <person name="Pertea M."/>
            <person name="Feldblyum T.V."/>
            <person name="Utterback T.R."/>
            <person name="Shu C.L."/>
            <person name="Osoegawa K."/>
            <person name="de Jong P.J."/>
            <person name="Hrdy I."/>
            <person name="Horvathova L."/>
            <person name="Zubacova Z."/>
            <person name="Dolezal P."/>
            <person name="Malik S.B."/>
            <person name="Logsdon J.M. Jr."/>
            <person name="Henze K."/>
            <person name="Gupta A."/>
            <person name="Wang C.C."/>
            <person name="Dunne R.L."/>
            <person name="Upcroft J.A."/>
            <person name="Upcroft P."/>
            <person name="White O."/>
            <person name="Salzberg S.L."/>
            <person name="Tang P."/>
            <person name="Chiu C.-H."/>
            <person name="Lee Y.-S."/>
            <person name="Embley T.M."/>
            <person name="Coombs G.H."/>
            <person name="Mottram J.C."/>
            <person name="Tachezy J."/>
            <person name="Fraser-Liggett C.M."/>
            <person name="Johnson P.J."/>
        </authorList>
    </citation>
    <scope>NUCLEOTIDE SEQUENCE [LARGE SCALE GENOMIC DNA]</scope>
    <source>
        <strain evidence="3">G3</strain>
    </source>
</reference>
<dbReference type="VEuPathDB" id="TrichDB:TVAGG3_0409500"/>
<reference evidence="3" key="1">
    <citation type="submission" date="2006-10" db="EMBL/GenBank/DDBJ databases">
        <authorList>
            <person name="Amadeo P."/>
            <person name="Zhao Q."/>
            <person name="Wortman J."/>
            <person name="Fraser-Liggett C."/>
            <person name="Carlton J."/>
        </authorList>
    </citation>
    <scope>NUCLEOTIDE SEQUENCE</scope>
    <source>
        <strain evidence="3">G3</strain>
    </source>
</reference>
<dbReference type="GO" id="GO:0070628">
    <property type="term" value="F:proteasome binding"/>
    <property type="evidence" value="ECO:0000318"/>
    <property type="project" value="GO_Central"/>
</dbReference>
<proteinExistence type="predicted"/>
<dbReference type="Pfam" id="PF00240">
    <property type="entry name" value="ubiquitin"/>
    <property type="match status" value="1"/>
</dbReference>
<dbReference type="CDD" id="cd14281">
    <property type="entry name" value="UBA2_Rad23_like"/>
    <property type="match status" value="1"/>
</dbReference>
<dbReference type="FunFam" id="1.10.8.10:FF:000209">
    <property type="entry name" value="UBA/TS-N domain containing protein"/>
    <property type="match status" value="1"/>
</dbReference>
<dbReference type="GO" id="GO:0043130">
    <property type="term" value="F:ubiquitin binding"/>
    <property type="evidence" value="ECO:0000318"/>
    <property type="project" value="GO_Central"/>
</dbReference>
<dbReference type="PROSITE" id="PS50053">
    <property type="entry name" value="UBIQUITIN_2"/>
    <property type="match status" value="1"/>
</dbReference>
<dbReference type="AlphaFoldDB" id="A2EJT6"/>
<dbReference type="SUPFAM" id="SSF46934">
    <property type="entry name" value="UBA-like"/>
    <property type="match status" value="2"/>
</dbReference>
<evidence type="ECO:0000259" key="2">
    <source>
        <dbReference type="PROSITE" id="PS50053"/>
    </source>
</evidence>
<dbReference type="RefSeq" id="XP_001319297.1">
    <property type="nucleotide sequence ID" value="XM_001319262.1"/>
</dbReference>
<dbReference type="VEuPathDB" id="TrichDB:TVAG_140480"/>
<keyword evidence="4" id="KW-1185">Reference proteome</keyword>
<dbReference type="GO" id="GO:0005829">
    <property type="term" value="C:cytosol"/>
    <property type="evidence" value="ECO:0000318"/>
    <property type="project" value="GO_Central"/>
</dbReference>
<organism evidence="3 4">
    <name type="scientific">Trichomonas vaginalis (strain ATCC PRA-98 / G3)</name>
    <dbReference type="NCBI Taxonomy" id="412133"/>
    <lineage>
        <taxon>Eukaryota</taxon>
        <taxon>Metamonada</taxon>
        <taxon>Parabasalia</taxon>
        <taxon>Trichomonadida</taxon>
        <taxon>Trichomonadidae</taxon>
        <taxon>Trichomonas</taxon>
    </lineage>
</organism>
<feature type="domain" description="UBA" evidence="1">
    <location>
        <begin position="109"/>
        <end position="153"/>
    </location>
</feature>
<dbReference type="Proteomes" id="UP000001542">
    <property type="component" value="Unassembled WGS sequence"/>
</dbReference>
<dbReference type="GO" id="GO:0031593">
    <property type="term" value="F:polyubiquitin modification-dependent protein binding"/>
    <property type="evidence" value="ECO:0000318"/>
    <property type="project" value="GO_Central"/>
</dbReference>
<dbReference type="SUPFAM" id="SSF54236">
    <property type="entry name" value="Ubiquitin-like"/>
    <property type="match status" value="1"/>
</dbReference>
<dbReference type="PROSITE" id="PS50030">
    <property type="entry name" value="UBA"/>
    <property type="match status" value="2"/>
</dbReference>
<dbReference type="SMART" id="SM00213">
    <property type="entry name" value="UBQ"/>
    <property type="match status" value="1"/>
</dbReference>
<dbReference type="InterPro" id="IPR009060">
    <property type="entry name" value="UBA-like_sf"/>
</dbReference>
<name>A2EJT6_TRIV3</name>
<protein>
    <submittedName>
        <fullName evidence="3">UBA/TS-N domain containing protein</fullName>
    </submittedName>
</protein>
<evidence type="ECO:0000259" key="1">
    <source>
        <dbReference type="PROSITE" id="PS50030"/>
    </source>
</evidence>
<dbReference type="PANTHER" id="PTHR10621:SF0">
    <property type="entry name" value="UV EXCISION REPAIR PROTEIN RAD23"/>
    <property type="match status" value="1"/>
</dbReference>
<sequence length="236" mass="27159">MQGNLEIRSITGNKFVFKANMKHTVHALKKVLSAKLQVDQKNLHFIFHKKELPDNTTVEKIDIKPDSYIIYYESPKSKDDIVKSQPPTPPQPIVEEPAQEEMIKIDNLEIERSRFDDYVAFLHNMGFQKNQCVSALKFTHFQLAYAADILCTGNIPKEFSNSEFEKKFSVILDKLRSKKLNQERIDLISSKFTQDEKKSIRNLIELGISEDQAIQAFIALDRNEAVATNLLISMLE</sequence>
<dbReference type="KEGG" id="tva:4764955"/>
<gene>
    <name evidence="3" type="ORF">TVAG_140480</name>
</gene>
<accession>A2EJT6</accession>
<dbReference type="SMR" id="A2EJT6"/>
<dbReference type="CDD" id="cd17039">
    <property type="entry name" value="Ubl_ubiquitin_like"/>
    <property type="match status" value="1"/>
</dbReference>
<dbReference type="SMART" id="SM00165">
    <property type="entry name" value="UBA"/>
    <property type="match status" value="2"/>
</dbReference>
<feature type="domain" description="Ubiquitin-like" evidence="2">
    <location>
        <begin position="3"/>
        <end position="69"/>
    </location>
</feature>
<dbReference type="Gene3D" id="3.10.20.90">
    <property type="entry name" value="Phosphatidylinositol 3-kinase Catalytic Subunit, Chain A, domain 1"/>
    <property type="match status" value="1"/>
</dbReference>
<dbReference type="OrthoDB" id="419317at2759"/>
<dbReference type="Gene3D" id="1.10.8.10">
    <property type="entry name" value="DNA helicase RuvA subunit, C-terminal domain"/>
    <property type="match status" value="2"/>
</dbReference>
<dbReference type="InterPro" id="IPR029071">
    <property type="entry name" value="Ubiquitin-like_domsf"/>
</dbReference>
<dbReference type="EMBL" id="DS113408">
    <property type="protein sequence ID" value="EAY07074.1"/>
    <property type="molecule type" value="Genomic_DNA"/>
</dbReference>